<evidence type="ECO:0000256" key="1">
    <source>
        <dbReference type="ARBA" id="ARBA00008023"/>
    </source>
</evidence>
<dbReference type="AlphaFoldDB" id="A0A218NMZ5"/>
<dbReference type="Proteomes" id="UP000197679">
    <property type="component" value="Chromosome"/>
</dbReference>
<gene>
    <name evidence="3" type="ORF">Mia14_0513</name>
</gene>
<evidence type="ECO:0000313" key="3">
    <source>
        <dbReference type="EMBL" id="ASI13826.1"/>
    </source>
</evidence>
<dbReference type="KEGG" id="marh:Mia14_0513"/>
<dbReference type="GO" id="GO:0005737">
    <property type="term" value="C:cytoplasm"/>
    <property type="evidence" value="ECO:0007669"/>
    <property type="project" value="TreeGrafter"/>
</dbReference>
<evidence type="ECO:0000313" key="4">
    <source>
        <dbReference type="Proteomes" id="UP000197679"/>
    </source>
</evidence>
<sequence>MGKTIYLITKNEAKIIAAKSAFEKYGIELKMLDVDYPEIQADTSMEVARYTALIAAKENSVDVIREDHSVVANALGQNIPGPYANYIIRKMPVERLIQIMKAVGDWTGFFDINAVYAHPDGRYLEYSFKVPIKFSDIQKGDPKGGWHSIMMLEDENRAFSEYNVLERVEVFNKNFVRIAEDISNGK</sequence>
<dbReference type="PANTHER" id="PTHR11067">
    <property type="entry name" value="INOSINE TRIPHOSPHATE PYROPHOSPHATASE/HAM1 PROTEIN"/>
    <property type="match status" value="1"/>
</dbReference>
<dbReference type="Gene3D" id="3.90.950.10">
    <property type="match status" value="1"/>
</dbReference>
<keyword evidence="4" id="KW-1185">Reference proteome</keyword>
<organism evidence="3 4">
    <name type="scientific">Candidatus Mancarchaeum acidiphilum</name>
    <dbReference type="NCBI Taxonomy" id="1920749"/>
    <lineage>
        <taxon>Archaea</taxon>
        <taxon>Candidatus Micrarchaeota</taxon>
        <taxon>Candidatus Mancarchaeum</taxon>
    </lineage>
</organism>
<protein>
    <submittedName>
        <fullName evidence="3">HAM1 family non-canonical purine NTP pyrophosphatase</fullName>
    </submittedName>
</protein>
<dbReference type="SUPFAM" id="SSF52972">
    <property type="entry name" value="ITPase-like"/>
    <property type="match status" value="1"/>
</dbReference>
<evidence type="ECO:0000256" key="2">
    <source>
        <dbReference type="ARBA" id="ARBA00022801"/>
    </source>
</evidence>
<dbReference type="GO" id="GO:0009143">
    <property type="term" value="P:nucleoside triphosphate catabolic process"/>
    <property type="evidence" value="ECO:0007669"/>
    <property type="project" value="InterPro"/>
</dbReference>
<dbReference type="GO" id="GO:0047429">
    <property type="term" value="F:nucleoside triphosphate diphosphatase activity"/>
    <property type="evidence" value="ECO:0007669"/>
    <property type="project" value="InterPro"/>
</dbReference>
<dbReference type="InterPro" id="IPR029001">
    <property type="entry name" value="ITPase-like_fam"/>
</dbReference>
<dbReference type="InterPro" id="IPR002637">
    <property type="entry name" value="RdgB/HAM1"/>
</dbReference>
<reference evidence="3 4" key="1">
    <citation type="journal article" date="2017" name="Nat. Commun.">
        <title>'ARMAN' archaea depend on association with euryarchaeal host in culture and in situ.</title>
        <authorList>
            <person name="Golyshina O."/>
            <person name="Toshchakov S."/>
            <person name="Makarova K."/>
            <person name="Gavrilov S."/>
            <person name="Korzhenkov A."/>
            <person name="La Cono V."/>
            <person name="Arcadi E."/>
            <person name="Nechitaylo T."/>
            <person name="Ferrer M."/>
            <person name="Kublanov I."/>
            <person name="Wolf Y."/>
            <person name="Yakimov M."/>
            <person name="Golyshin P."/>
            <person name="Slesarev A."/>
            <person name="Kozyavkin S."/>
        </authorList>
    </citation>
    <scope>NUCLEOTIDE SEQUENCE [LARGE SCALE GENOMIC DNA]</scope>
    <source>
        <strain evidence="3 4">Mia14</strain>
    </source>
</reference>
<dbReference type="EMBL" id="CP019964">
    <property type="protein sequence ID" value="ASI13826.1"/>
    <property type="molecule type" value="Genomic_DNA"/>
</dbReference>
<comment type="similarity">
    <text evidence="1">Belongs to the HAM1 NTPase family.</text>
</comment>
<name>A0A218NMZ5_9ARCH</name>
<accession>A0A218NMZ5</accession>
<dbReference type="Pfam" id="PF01725">
    <property type="entry name" value="Ham1p_like"/>
    <property type="match status" value="1"/>
</dbReference>
<dbReference type="PANTHER" id="PTHR11067:SF9">
    <property type="entry name" value="INOSINE TRIPHOSPHATE PYROPHOSPHATASE"/>
    <property type="match status" value="1"/>
</dbReference>
<dbReference type="GeneID" id="33314070"/>
<dbReference type="OrthoDB" id="372108at2157"/>
<keyword evidence="2" id="KW-0378">Hydrolase</keyword>
<proteinExistence type="inferred from homology"/>
<dbReference type="RefSeq" id="WP_088820075.1">
    <property type="nucleotide sequence ID" value="NZ_CP019964.1"/>
</dbReference>